<organism evidence="3 4">
    <name type="scientific">Methylobacterium nodulans (strain LMG 21967 / CNCM I-2342 / ORS 2060)</name>
    <dbReference type="NCBI Taxonomy" id="460265"/>
    <lineage>
        <taxon>Bacteria</taxon>
        <taxon>Pseudomonadati</taxon>
        <taxon>Pseudomonadota</taxon>
        <taxon>Alphaproteobacteria</taxon>
        <taxon>Hyphomicrobiales</taxon>
        <taxon>Methylobacteriaceae</taxon>
        <taxon>Methylobacterium</taxon>
    </lineage>
</organism>
<evidence type="ECO:0000259" key="2">
    <source>
        <dbReference type="Pfam" id="PF02357"/>
    </source>
</evidence>
<keyword evidence="1" id="KW-0804">Transcription</keyword>
<feature type="domain" description="NusG-like N-terminal" evidence="2">
    <location>
        <begin position="39"/>
        <end position="100"/>
    </location>
</feature>
<dbReference type="STRING" id="460265.Mnod_3846"/>
<dbReference type="SUPFAM" id="SSF82679">
    <property type="entry name" value="N-utilization substance G protein NusG, N-terminal domain"/>
    <property type="match status" value="1"/>
</dbReference>
<sequence>MARKRNRRRNRTKIFDAKVTPTHHVRLHRLRVVVDADRRWYVVRIDSNRERKISEGLEAAGFATCVPASSTLVERRGRIREVRHRAAPGYLFVGVDPGTDGRAALWAYHDCVMASRLPSVFQLEEGRIVQARQQGEADRPFYCVMGPFQPAQLQRFADKTGAEIVAVLYAGQQPVGQFPAAAACILEGQRLDFCEVADLVRSGSEDCRAAAS</sequence>
<dbReference type="RefSeq" id="WP_015930401.1">
    <property type="nucleotide sequence ID" value="NC_011894.1"/>
</dbReference>
<dbReference type="Proteomes" id="UP000008207">
    <property type="component" value="Chromosome"/>
</dbReference>
<dbReference type="InterPro" id="IPR036735">
    <property type="entry name" value="NGN_dom_sf"/>
</dbReference>
<gene>
    <name evidence="3" type="ordered locus">Mnod_3846</name>
</gene>
<dbReference type="EMBL" id="CP001349">
    <property type="protein sequence ID" value="ACL58746.1"/>
    <property type="molecule type" value="Genomic_DNA"/>
</dbReference>
<dbReference type="Pfam" id="PF02357">
    <property type="entry name" value="NusG"/>
    <property type="match status" value="1"/>
</dbReference>
<accession>B8ISA6</accession>
<reference evidence="3 4" key="1">
    <citation type="submission" date="2009-01" db="EMBL/GenBank/DDBJ databases">
        <title>Complete sequence of chromosome of Methylobacterium nodulans ORS 2060.</title>
        <authorList>
            <consortium name="US DOE Joint Genome Institute"/>
            <person name="Lucas S."/>
            <person name="Copeland A."/>
            <person name="Lapidus A."/>
            <person name="Glavina del Rio T."/>
            <person name="Dalin E."/>
            <person name="Tice H."/>
            <person name="Bruce D."/>
            <person name="Goodwin L."/>
            <person name="Pitluck S."/>
            <person name="Sims D."/>
            <person name="Brettin T."/>
            <person name="Detter J.C."/>
            <person name="Han C."/>
            <person name="Larimer F."/>
            <person name="Land M."/>
            <person name="Hauser L."/>
            <person name="Kyrpides N."/>
            <person name="Ivanova N."/>
            <person name="Marx C.J."/>
            <person name="Richardson P."/>
        </authorList>
    </citation>
    <scope>NUCLEOTIDE SEQUENCE [LARGE SCALE GENOMIC DNA]</scope>
    <source>
        <strain evidence="4">LMG 21967 / CNCM I-2342 / ORS 2060</strain>
    </source>
</reference>
<dbReference type="InterPro" id="IPR006645">
    <property type="entry name" value="NGN-like_dom"/>
</dbReference>
<dbReference type="eggNOG" id="COG0250">
    <property type="taxonomic scope" value="Bacteria"/>
</dbReference>
<dbReference type="OrthoDB" id="8022589at2"/>
<evidence type="ECO:0000313" key="3">
    <source>
        <dbReference type="EMBL" id="ACL58746.1"/>
    </source>
</evidence>
<proteinExistence type="predicted"/>
<dbReference type="GO" id="GO:0006354">
    <property type="term" value="P:DNA-templated transcription elongation"/>
    <property type="evidence" value="ECO:0007669"/>
    <property type="project" value="InterPro"/>
</dbReference>
<evidence type="ECO:0000313" key="4">
    <source>
        <dbReference type="Proteomes" id="UP000008207"/>
    </source>
</evidence>
<dbReference type="Gene3D" id="3.30.70.940">
    <property type="entry name" value="NusG, N-terminal domain"/>
    <property type="match status" value="1"/>
</dbReference>
<dbReference type="HOGENOM" id="CLU_1298561_0_0_5"/>
<keyword evidence="4" id="KW-1185">Reference proteome</keyword>
<dbReference type="KEGG" id="mno:Mnod_3846"/>
<name>B8ISA6_METNO</name>
<protein>
    <submittedName>
        <fullName evidence="3">NusG antitermination factor</fullName>
    </submittedName>
</protein>
<dbReference type="AlphaFoldDB" id="B8ISA6"/>
<evidence type="ECO:0000256" key="1">
    <source>
        <dbReference type="ARBA" id="ARBA00023163"/>
    </source>
</evidence>